<evidence type="ECO:0000313" key="4">
    <source>
        <dbReference type="Proteomes" id="UP001148838"/>
    </source>
</evidence>
<proteinExistence type="predicted"/>
<dbReference type="PANTHER" id="PTHR12236:SF95">
    <property type="entry name" value="CUTICULAR PROTEIN 76BD, ISOFORM C-RELATED"/>
    <property type="match status" value="1"/>
</dbReference>
<dbReference type="PRINTS" id="PR00947">
    <property type="entry name" value="CUTICLE"/>
</dbReference>
<dbReference type="PANTHER" id="PTHR12236">
    <property type="entry name" value="STRUCTURAL CONTITUENT OF CUTICLE"/>
    <property type="match status" value="1"/>
</dbReference>
<dbReference type="Proteomes" id="UP001148838">
    <property type="component" value="Unassembled WGS sequence"/>
</dbReference>
<reference evidence="3 4" key="1">
    <citation type="journal article" date="2022" name="Allergy">
        <title>Genome assembly and annotation of Periplaneta americana reveal a comprehensive cockroach allergen profile.</title>
        <authorList>
            <person name="Wang L."/>
            <person name="Xiong Q."/>
            <person name="Saelim N."/>
            <person name="Wang L."/>
            <person name="Nong W."/>
            <person name="Wan A.T."/>
            <person name="Shi M."/>
            <person name="Liu X."/>
            <person name="Cao Q."/>
            <person name="Hui J.H.L."/>
            <person name="Sookrung N."/>
            <person name="Leung T.F."/>
            <person name="Tungtrongchitr A."/>
            <person name="Tsui S.K.W."/>
        </authorList>
    </citation>
    <scope>NUCLEOTIDE SEQUENCE [LARGE SCALE GENOMIC DNA]</scope>
    <source>
        <strain evidence="3">PWHHKU_190912</strain>
    </source>
</reference>
<sequence length="212" mass="22307">MAGLCEGGNEPPGFLKAISKCHFLQAVTLLGALAIAVQAVPLPGIEESYGHLAVAPLTLSHAPALEISHAPALQISHAPVAIAHAPVIKEVEHHAPANYEFKYGVKDTHTHDIKEQAEKRVGDKVEGYYSLVEPDGTTRTVKYTADHHNGFNAVVSKSGHAVHPAAPVKVAVPVHKVVAAPVISYAHAPLISHEAPALSLGSYGHGAELSYH</sequence>
<dbReference type="InterPro" id="IPR051217">
    <property type="entry name" value="Insect_Cuticle_Struc_Prot"/>
</dbReference>
<protein>
    <recommendedName>
        <fullName evidence="5">Cuticle protein</fullName>
    </recommendedName>
</protein>
<evidence type="ECO:0000256" key="1">
    <source>
        <dbReference type="ARBA" id="ARBA00022460"/>
    </source>
</evidence>
<dbReference type="PROSITE" id="PS51155">
    <property type="entry name" value="CHIT_BIND_RR_2"/>
    <property type="match status" value="1"/>
</dbReference>
<dbReference type="Pfam" id="PF00379">
    <property type="entry name" value="Chitin_bind_4"/>
    <property type="match status" value="1"/>
</dbReference>
<organism evidence="3 4">
    <name type="scientific">Periplaneta americana</name>
    <name type="common">American cockroach</name>
    <name type="synonym">Blatta americana</name>
    <dbReference type="NCBI Taxonomy" id="6978"/>
    <lineage>
        <taxon>Eukaryota</taxon>
        <taxon>Metazoa</taxon>
        <taxon>Ecdysozoa</taxon>
        <taxon>Arthropoda</taxon>
        <taxon>Hexapoda</taxon>
        <taxon>Insecta</taxon>
        <taxon>Pterygota</taxon>
        <taxon>Neoptera</taxon>
        <taxon>Polyneoptera</taxon>
        <taxon>Dictyoptera</taxon>
        <taxon>Blattodea</taxon>
        <taxon>Blattoidea</taxon>
        <taxon>Blattidae</taxon>
        <taxon>Blattinae</taxon>
        <taxon>Periplaneta</taxon>
    </lineage>
</organism>
<evidence type="ECO:0000256" key="2">
    <source>
        <dbReference type="PROSITE-ProRule" id="PRU00497"/>
    </source>
</evidence>
<dbReference type="EMBL" id="JAJSOF020000019">
    <property type="protein sequence ID" value="KAJ4438772.1"/>
    <property type="molecule type" value="Genomic_DNA"/>
</dbReference>
<dbReference type="PROSITE" id="PS00233">
    <property type="entry name" value="CHIT_BIND_RR_1"/>
    <property type="match status" value="1"/>
</dbReference>
<name>A0ABQ8SYK4_PERAM</name>
<comment type="caution">
    <text evidence="3">The sequence shown here is derived from an EMBL/GenBank/DDBJ whole genome shotgun (WGS) entry which is preliminary data.</text>
</comment>
<gene>
    <name evidence="3" type="ORF">ANN_14723</name>
</gene>
<dbReference type="InterPro" id="IPR031311">
    <property type="entry name" value="CHIT_BIND_RR_consensus"/>
</dbReference>
<dbReference type="InterPro" id="IPR000618">
    <property type="entry name" value="Insect_cuticle"/>
</dbReference>
<evidence type="ECO:0008006" key="5">
    <source>
        <dbReference type="Google" id="ProtNLM"/>
    </source>
</evidence>
<evidence type="ECO:0000313" key="3">
    <source>
        <dbReference type="EMBL" id="KAJ4438772.1"/>
    </source>
</evidence>
<accession>A0ABQ8SYK4</accession>
<keyword evidence="1 2" id="KW-0193">Cuticle</keyword>
<keyword evidence="4" id="KW-1185">Reference proteome</keyword>